<organism evidence="2">
    <name type="scientific">marine sediment metagenome</name>
    <dbReference type="NCBI Taxonomy" id="412755"/>
    <lineage>
        <taxon>unclassified sequences</taxon>
        <taxon>metagenomes</taxon>
        <taxon>ecological metagenomes</taxon>
    </lineage>
</organism>
<dbReference type="InterPro" id="IPR006148">
    <property type="entry name" value="Glc/Gal-6P_isomerase"/>
</dbReference>
<dbReference type="GO" id="GO:0019262">
    <property type="term" value="P:N-acetylneuraminate catabolic process"/>
    <property type="evidence" value="ECO:0007669"/>
    <property type="project" value="TreeGrafter"/>
</dbReference>
<feature type="non-terminal residue" evidence="2">
    <location>
        <position position="1"/>
    </location>
</feature>
<dbReference type="GO" id="GO:0005737">
    <property type="term" value="C:cytoplasm"/>
    <property type="evidence" value="ECO:0007669"/>
    <property type="project" value="TreeGrafter"/>
</dbReference>
<proteinExistence type="predicted"/>
<reference evidence="2" key="1">
    <citation type="journal article" date="2014" name="Front. Microbiol.">
        <title>High frequency of phylogenetically diverse reductive dehalogenase-homologous genes in deep subseafloor sedimentary metagenomes.</title>
        <authorList>
            <person name="Kawai M."/>
            <person name="Futagami T."/>
            <person name="Toyoda A."/>
            <person name="Takaki Y."/>
            <person name="Nishi S."/>
            <person name="Hori S."/>
            <person name="Arai W."/>
            <person name="Tsubouchi T."/>
            <person name="Morono Y."/>
            <person name="Uchiyama I."/>
            <person name="Ito T."/>
            <person name="Fujiyama A."/>
            <person name="Inagaki F."/>
            <person name="Takami H."/>
        </authorList>
    </citation>
    <scope>NUCLEOTIDE SEQUENCE</scope>
    <source>
        <strain evidence="2">Expedition CK06-06</strain>
    </source>
</reference>
<dbReference type="Pfam" id="PF01182">
    <property type="entry name" value="Glucosamine_iso"/>
    <property type="match status" value="1"/>
</dbReference>
<dbReference type="InterPro" id="IPR004547">
    <property type="entry name" value="Glucosamine6P_isomerase"/>
</dbReference>
<dbReference type="InterPro" id="IPR037171">
    <property type="entry name" value="NagB/RpiA_transferase-like"/>
</dbReference>
<protein>
    <recommendedName>
        <fullName evidence="1">Glucosamine/galactosamine-6-phosphate isomerase domain-containing protein</fullName>
    </recommendedName>
</protein>
<dbReference type="GO" id="GO:0006046">
    <property type="term" value="P:N-acetylglucosamine catabolic process"/>
    <property type="evidence" value="ECO:0007669"/>
    <property type="project" value="TreeGrafter"/>
</dbReference>
<dbReference type="PANTHER" id="PTHR11280">
    <property type="entry name" value="GLUCOSAMINE-6-PHOSPHATE ISOMERASE"/>
    <property type="match status" value="1"/>
</dbReference>
<gene>
    <name evidence="2" type="ORF">S01H4_06822</name>
</gene>
<name>X0ZGM1_9ZZZZ</name>
<evidence type="ECO:0000313" key="2">
    <source>
        <dbReference type="EMBL" id="GAG57322.1"/>
    </source>
</evidence>
<dbReference type="AlphaFoldDB" id="X0ZGM1"/>
<accession>X0ZGM1</accession>
<sequence>VMLATGNSQLSFLKKLRESKDIYWPAANIFHLDEYLNLPFEHPASFSFYLNKNFLRYANVCAFFPVPGHPQDAEIACRGYEYLLKAHPIDVCCAGIGENGHLAFNEPTVANFKDPVWVKVVKLEEKSRQQQINERHFKSLKDVPTHAISVTIPGLLSAKKILCIVPEKRKARAVYSTLNEPIDPRFPASILRKTEYARLFLDKDSASEIIISQK</sequence>
<dbReference type="SUPFAM" id="SSF100950">
    <property type="entry name" value="NagB/RpiA/CoA transferase-like"/>
    <property type="match status" value="1"/>
</dbReference>
<comment type="caution">
    <text evidence="2">The sequence shown here is derived from an EMBL/GenBank/DDBJ whole genome shotgun (WGS) entry which is preliminary data.</text>
</comment>
<dbReference type="PANTHER" id="PTHR11280:SF6">
    <property type="entry name" value="GLUCOSAMINE-6-PHOSPHATE ISOMERASE NAGB"/>
    <property type="match status" value="1"/>
</dbReference>
<dbReference type="Gene3D" id="3.40.50.1360">
    <property type="match status" value="1"/>
</dbReference>
<dbReference type="GO" id="GO:0042802">
    <property type="term" value="F:identical protein binding"/>
    <property type="evidence" value="ECO:0007669"/>
    <property type="project" value="TreeGrafter"/>
</dbReference>
<evidence type="ECO:0000259" key="1">
    <source>
        <dbReference type="Pfam" id="PF01182"/>
    </source>
</evidence>
<dbReference type="EMBL" id="BART01002159">
    <property type="protein sequence ID" value="GAG57322.1"/>
    <property type="molecule type" value="Genomic_DNA"/>
</dbReference>
<dbReference type="GO" id="GO:0006043">
    <property type="term" value="P:glucosamine catabolic process"/>
    <property type="evidence" value="ECO:0007669"/>
    <property type="project" value="TreeGrafter"/>
</dbReference>
<dbReference type="GO" id="GO:0005975">
    <property type="term" value="P:carbohydrate metabolic process"/>
    <property type="evidence" value="ECO:0007669"/>
    <property type="project" value="InterPro"/>
</dbReference>
<dbReference type="GO" id="GO:0004342">
    <property type="term" value="F:glucosamine-6-phosphate deaminase activity"/>
    <property type="evidence" value="ECO:0007669"/>
    <property type="project" value="InterPro"/>
</dbReference>
<feature type="domain" description="Glucosamine/galactosamine-6-phosphate isomerase" evidence="1">
    <location>
        <begin position="2"/>
        <end position="194"/>
    </location>
</feature>